<protein>
    <submittedName>
        <fullName evidence="1">Uncharacterized protein</fullName>
    </submittedName>
</protein>
<name>A0ACB6S8Z1_9PLEO</name>
<reference evidence="1" key="1">
    <citation type="journal article" date="2020" name="Stud. Mycol.">
        <title>101 Dothideomycetes genomes: a test case for predicting lifestyles and emergence of pathogens.</title>
        <authorList>
            <person name="Haridas S."/>
            <person name="Albert R."/>
            <person name="Binder M."/>
            <person name="Bloem J."/>
            <person name="Labutti K."/>
            <person name="Salamov A."/>
            <person name="Andreopoulos B."/>
            <person name="Baker S."/>
            <person name="Barry K."/>
            <person name="Bills G."/>
            <person name="Bluhm B."/>
            <person name="Cannon C."/>
            <person name="Castanera R."/>
            <person name="Culley D."/>
            <person name="Daum C."/>
            <person name="Ezra D."/>
            <person name="Gonzalez J."/>
            <person name="Henrissat B."/>
            <person name="Kuo A."/>
            <person name="Liang C."/>
            <person name="Lipzen A."/>
            <person name="Lutzoni F."/>
            <person name="Magnuson J."/>
            <person name="Mondo S."/>
            <person name="Nolan M."/>
            <person name="Ohm R."/>
            <person name="Pangilinan J."/>
            <person name="Park H.-J."/>
            <person name="Ramirez L."/>
            <person name="Alfaro M."/>
            <person name="Sun H."/>
            <person name="Tritt A."/>
            <person name="Yoshinaga Y."/>
            <person name="Zwiers L.-H."/>
            <person name="Turgeon B."/>
            <person name="Goodwin S."/>
            <person name="Spatafora J."/>
            <person name="Crous P."/>
            <person name="Grigoriev I."/>
        </authorList>
    </citation>
    <scope>NUCLEOTIDE SEQUENCE</scope>
    <source>
        <strain evidence="1">CBS 525.71</strain>
    </source>
</reference>
<accession>A0ACB6S8Z1</accession>
<dbReference type="Proteomes" id="UP000799754">
    <property type="component" value="Unassembled WGS sequence"/>
</dbReference>
<evidence type="ECO:0000313" key="2">
    <source>
        <dbReference type="Proteomes" id="UP000799754"/>
    </source>
</evidence>
<sequence length="326" mass="38007">MPILRRMRNLFTMASVRAEVFSAFKFIEEMDTWPYYQQDPTAYKKHMEDFYYFMVDGYAQPFGYMHREFLDNMTWSDEWKVEQDSHSIILLPSSFESRTKAMNDTLRANFEENRVVRKWFNENFAITTPSGEHVLDMDGGGVDLFGVVTQGVHLTGFTRTEQGLKYWVPRRSYNKTTFPGLLDNFVAGNLGSMERPIDGMVREVFEETGIPEAYTREHIIACGTLTYQMTVTNDGRPGCQHHSQYVYEMELLEGVVPQRHDGEVESFELMSLKEVQAALMRGEFTPNRTLTYIAHFIRHGIVDAENEERIVELCARLHRKHDLFIV</sequence>
<gene>
    <name evidence="1" type="ORF">BU25DRAFT_407873</name>
</gene>
<dbReference type="EMBL" id="MU006706">
    <property type="protein sequence ID" value="KAF2630581.1"/>
    <property type="molecule type" value="Genomic_DNA"/>
</dbReference>
<keyword evidence="2" id="KW-1185">Reference proteome</keyword>
<comment type="caution">
    <text evidence="1">The sequence shown here is derived from an EMBL/GenBank/DDBJ whole genome shotgun (WGS) entry which is preliminary data.</text>
</comment>
<evidence type="ECO:0000313" key="1">
    <source>
        <dbReference type="EMBL" id="KAF2630581.1"/>
    </source>
</evidence>
<organism evidence="1 2">
    <name type="scientific">Macroventuria anomochaeta</name>
    <dbReference type="NCBI Taxonomy" id="301207"/>
    <lineage>
        <taxon>Eukaryota</taxon>
        <taxon>Fungi</taxon>
        <taxon>Dikarya</taxon>
        <taxon>Ascomycota</taxon>
        <taxon>Pezizomycotina</taxon>
        <taxon>Dothideomycetes</taxon>
        <taxon>Pleosporomycetidae</taxon>
        <taxon>Pleosporales</taxon>
        <taxon>Pleosporineae</taxon>
        <taxon>Didymellaceae</taxon>
        <taxon>Macroventuria</taxon>
    </lineage>
</organism>
<proteinExistence type="predicted"/>